<dbReference type="Gene3D" id="3.40.640.10">
    <property type="entry name" value="Type I PLP-dependent aspartate aminotransferase-like (Major domain)"/>
    <property type="match status" value="1"/>
</dbReference>
<evidence type="ECO:0000313" key="10">
    <source>
        <dbReference type="Proteomes" id="UP000034846"/>
    </source>
</evidence>
<dbReference type="InterPro" id="IPR010970">
    <property type="entry name" value="Cys_dSase_SufS"/>
</dbReference>
<organism evidence="9 10">
    <name type="scientific">Candidatus Uhrbacteria bacterium GW2011_GWD2_52_7</name>
    <dbReference type="NCBI Taxonomy" id="1618989"/>
    <lineage>
        <taxon>Bacteria</taxon>
        <taxon>Candidatus Uhriibacteriota</taxon>
    </lineage>
</organism>
<dbReference type="GO" id="GO:0030170">
    <property type="term" value="F:pyridoxal phosphate binding"/>
    <property type="evidence" value="ECO:0007669"/>
    <property type="project" value="InterPro"/>
</dbReference>
<dbReference type="GO" id="GO:0031071">
    <property type="term" value="F:cysteine desulfurase activity"/>
    <property type="evidence" value="ECO:0007669"/>
    <property type="project" value="UniProtKB-EC"/>
</dbReference>
<protein>
    <recommendedName>
        <fullName evidence="3">cysteine desulfurase</fullName>
        <ecNumber evidence="3">2.8.1.7</ecNumber>
    </recommendedName>
</protein>
<dbReference type="Pfam" id="PF00266">
    <property type="entry name" value="Aminotran_5"/>
    <property type="match status" value="1"/>
</dbReference>
<dbReference type="PIRSF" id="PIRSF005572">
    <property type="entry name" value="NifS"/>
    <property type="match status" value="1"/>
</dbReference>
<evidence type="ECO:0000256" key="4">
    <source>
        <dbReference type="ARBA" id="ARBA00022679"/>
    </source>
</evidence>
<dbReference type="PROSITE" id="PS00595">
    <property type="entry name" value="AA_TRANSFER_CLASS_5"/>
    <property type="match status" value="1"/>
</dbReference>
<name>A0A0G1XFB5_9BACT</name>
<reference evidence="9 10" key="1">
    <citation type="journal article" date="2015" name="Nature">
        <title>rRNA introns, odd ribosomes, and small enigmatic genomes across a large radiation of phyla.</title>
        <authorList>
            <person name="Brown C.T."/>
            <person name="Hug L.A."/>
            <person name="Thomas B.C."/>
            <person name="Sharon I."/>
            <person name="Castelle C.J."/>
            <person name="Singh A."/>
            <person name="Wilkins M.J."/>
            <person name="Williams K.H."/>
            <person name="Banfield J.F."/>
        </authorList>
    </citation>
    <scope>NUCLEOTIDE SEQUENCE [LARGE SCALE GENOMIC DNA]</scope>
</reference>
<dbReference type="Gene3D" id="3.90.1150.10">
    <property type="entry name" value="Aspartate Aminotransferase, domain 1"/>
    <property type="match status" value="1"/>
</dbReference>
<dbReference type="EMBL" id="LCRD01000038">
    <property type="protein sequence ID" value="KKW29611.1"/>
    <property type="molecule type" value="Genomic_DNA"/>
</dbReference>
<accession>A0A0G1XFB5</accession>
<dbReference type="PANTHER" id="PTHR43586">
    <property type="entry name" value="CYSTEINE DESULFURASE"/>
    <property type="match status" value="1"/>
</dbReference>
<dbReference type="PATRIC" id="fig|1618989.3.peg.584"/>
<evidence type="ECO:0000256" key="6">
    <source>
        <dbReference type="ARBA" id="ARBA00050776"/>
    </source>
</evidence>
<dbReference type="GO" id="GO:0006534">
    <property type="term" value="P:cysteine metabolic process"/>
    <property type="evidence" value="ECO:0007669"/>
    <property type="project" value="InterPro"/>
</dbReference>
<dbReference type="InterPro" id="IPR015422">
    <property type="entry name" value="PyrdxlP-dep_Trfase_small"/>
</dbReference>
<comment type="catalytic activity">
    <reaction evidence="6">
        <text>(sulfur carrier)-H + L-cysteine = (sulfur carrier)-SH + L-alanine</text>
        <dbReference type="Rhea" id="RHEA:43892"/>
        <dbReference type="Rhea" id="RHEA-COMP:14737"/>
        <dbReference type="Rhea" id="RHEA-COMP:14739"/>
        <dbReference type="ChEBI" id="CHEBI:29917"/>
        <dbReference type="ChEBI" id="CHEBI:35235"/>
        <dbReference type="ChEBI" id="CHEBI:57972"/>
        <dbReference type="ChEBI" id="CHEBI:64428"/>
        <dbReference type="EC" id="2.8.1.7"/>
    </reaction>
</comment>
<keyword evidence="5" id="KW-0663">Pyridoxal phosphate</keyword>
<dbReference type="Proteomes" id="UP000034846">
    <property type="component" value="Unassembled WGS sequence"/>
</dbReference>
<evidence type="ECO:0000256" key="3">
    <source>
        <dbReference type="ARBA" id="ARBA00012239"/>
    </source>
</evidence>
<feature type="domain" description="Aminotransferase class V" evidence="8">
    <location>
        <begin position="4"/>
        <end position="370"/>
    </location>
</feature>
<proteinExistence type="inferred from homology"/>
<evidence type="ECO:0000256" key="5">
    <source>
        <dbReference type="ARBA" id="ARBA00022898"/>
    </source>
</evidence>
<evidence type="ECO:0000256" key="1">
    <source>
        <dbReference type="ARBA" id="ARBA00001933"/>
    </source>
</evidence>
<evidence type="ECO:0000256" key="2">
    <source>
        <dbReference type="ARBA" id="ARBA00010447"/>
    </source>
</evidence>
<gene>
    <name evidence="9" type="ORF">UY72_C0038G0008</name>
</gene>
<dbReference type="SUPFAM" id="SSF53383">
    <property type="entry name" value="PLP-dependent transferases"/>
    <property type="match status" value="1"/>
</dbReference>
<dbReference type="InterPro" id="IPR015424">
    <property type="entry name" value="PyrdxlP-dep_Trfase"/>
</dbReference>
<evidence type="ECO:0000256" key="7">
    <source>
        <dbReference type="RuleBase" id="RU004504"/>
    </source>
</evidence>
<dbReference type="InterPro" id="IPR016454">
    <property type="entry name" value="Cysteine_dSase"/>
</dbReference>
<dbReference type="InterPro" id="IPR000192">
    <property type="entry name" value="Aminotrans_V_dom"/>
</dbReference>
<keyword evidence="4" id="KW-0808">Transferase</keyword>
<evidence type="ECO:0000313" key="9">
    <source>
        <dbReference type="EMBL" id="KKW29611.1"/>
    </source>
</evidence>
<evidence type="ECO:0000259" key="8">
    <source>
        <dbReference type="Pfam" id="PF00266"/>
    </source>
</evidence>
<dbReference type="CDD" id="cd06453">
    <property type="entry name" value="SufS_like"/>
    <property type="match status" value="1"/>
</dbReference>
<dbReference type="AlphaFoldDB" id="A0A0G1XFB5"/>
<dbReference type="EC" id="2.8.1.7" evidence="3"/>
<dbReference type="InterPro" id="IPR015421">
    <property type="entry name" value="PyrdxlP-dep_Trfase_major"/>
</dbReference>
<comment type="similarity">
    <text evidence="2">Belongs to the class-V pyridoxal-phosphate-dependent aminotransferase family. Csd subfamily.</text>
</comment>
<dbReference type="InterPro" id="IPR020578">
    <property type="entry name" value="Aminotrans_V_PyrdxlP_BS"/>
</dbReference>
<dbReference type="PANTHER" id="PTHR43586:SF8">
    <property type="entry name" value="CYSTEINE DESULFURASE 1, CHLOROPLASTIC"/>
    <property type="match status" value="1"/>
</dbReference>
<comment type="cofactor">
    <cofactor evidence="1 7">
        <name>pyridoxal 5'-phosphate</name>
        <dbReference type="ChEBI" id="CHEBI:597326"/>
    </cofactor>
</comment>
<comment type="caution">
    <text evidence="9">The sequence shown here is derived from an EMBL/GenBank/DDBJ whole genome shotgun (WGS) entry which is preliminary data.</text>
</comment>
<sequence length="384" mass="41583">MKTVYLDHAATTFMPERVLEAMVAFERGGRANAHRGLYPLASRATEAYESARQTVASFVHAEAKDLVFTKSTTEGLNLVARGVAERLGPGDEVLVTIADHHASVLPWIVAAKERGFTVRTLGLDDAYRLRMEDVRHTLSPRTRVIAMPLVSNVLGTVFPVAEVSQLAHEVGAIVVVDGAQAVGHITVDVRELGCDALAFSAHKMYGPMGIGALYLGEQLQNLSPLLVGGGMVEDASTLVWKSGPERFEGGTPNVTGAIGFAEAARLLMDEGIDARVRRECELTKYFLERLSADSGVEIIGPRTVDERLGIVSFVQDGIHAHDLAHVLGEQGICVRAGHHCVEPLARRYCGSGSVRVSFGRETTMEELEAFFMALEVARMTLSYV</sequence>